<dbReference type="Gene3D" id="3.40.50.1010">
    <property type="entry name" value="5'-nuclease"/>
    <property type="match status" value="1"/>
</dbReference>
<evidence type="ECO:0000313" key="24">
    <source>
        <dbReference type="Proteomes" id="UP000003937"/>
    </source>
</evidence>
<evidence type="ECO:0000256" key="15">
    <source>
        <dbReference type="ARBA" id="ARBA00049244"/>
    </source>
</evidence>
<evidence type="ECO:0000256" key="10">
    <source>
        <dbReference type="ARBA" id="ARBA00022801"/>
    </source>
</evidence>
<dbReference type="InterPro" id="IPR036397">
    <property type="entry name" value="RNaseH_sf"/>
</dbReference>
<dbReference type="AlphaFoldDB" id="J3YSZ2"/>
<evidence type="ECO:0000259" key="20">
    <source>
        <dbReference type="SMART" id="SM00474"/>
    </source>
</evidence>
<dbReference type="GO" id="GO:0008408">
    <property type="term" value="F:3'-5' exonuclease activity"/>
    <property type="evidence" value="ECO:0007669"/>
    <property type="project" value="UniProtKB-UniRule"/>
</dbReference>
<evidence type="ECO:0000256" key="8">
    <source>
        <dbReference type="ARBA" id="ARBA00022722"/>
    </source>
</evidence>
<dbReference type="InterPro" id="IPR020045">
    <property type="entry name" value="DNA_polI_H3TH"/>
</dbReference>
<feature type="coiled-coil region" evidence="19">
    <location>
        <begin position="557"/>
        <end position="584"/>
    </location>
</feature>
<dbReference type="Proteomes" id="UP000003937">
    <property type="component" value="Chromosome"/>
</dbReference>
<organism evidence="23 24">
    <name type="scientific">secondary endosymbiont of Heteropsylla cubana</name>
    <dbReference type="NCBI Taxonomy" id="134287"/>
    <lineage>
        <taxon>Bacteria</taxon>
        <taxon>Pseudomonadati</taxon>
        <taxon>Pseudomonadota</taxon>
        <taxon>Gammaproteobacteria</taxon>
        <taxon>Enterobacterales</taxon>
        <taxon>Enterobacteriaceae</taxon>
        <taxon>aphid secondary symbionts</taxon>
    </lineage>
</organism>
<gene>
    <name evidence="18" type="primary">polA</name>
    <name evidence="23" type="ORF">A35E_00162</name>
</gene>
<dbReference type="PANTHER" id="PTHR10133:SF27">
    <property type="entry name" value="DNA POLYMERASE NU"/>
    <property type="match status" value="1"/>
</dbReference>
<name>J3YSZ2_9ENTR</name>
<dbReference type="Pfam" id="PF01367">
    <property type="entry name" value="5_3_exonuc"/>
    <property type="match status" value="1"/>
</dbReference>
<dbReference type="PATRIC" id="fig|134287.3.peg.151"/>
<keyword evidence="7 18" id="KW-0235">DNA replication</keyword>
<keyword evidence="12 18" id="KW-0239">DNA-directed DNA polymerase</keyword>
<evidence type="ECO:0000256" key="13">
    <source>
        <dbReference type="ARBA" id="ARBA00023125"/>
    </source>
</evidence>
<dbReference type="InterPro" id="IPR043502">
    <property type="entry name" value="DNA/RNA_pol_sf"/>
</dbReference>
<comment type="catalytic activity">
    <reaction evidence="15 18">
        <text>DNA(n) + a 2'-deoxyribonucleoside 5'-triphosphate = DNA(n+1) + diphosphate</text>
        <dbReference type="Rhea" id="RHEA:22508"/>
        <dbReference type="Rhea" id="RHEA-COMP:17339"/>
        <dbReference type="Rhea" id="RHEA-COMP:17340"/>
        <dbReference type="ChEBI" id="CHEBI:33019"/>
        <dbReference type="ChEBI" id="CHEBI:61560"/>
        <dbReference type="ChEBI" id="CHEBI:173112"/>
        <dbReference type="EC" id="2.7.7.7"/>
    </reaction>
</comment>
<dbReference type="PROSITE" id="PS00447">
    <property type="entry name" value="DNA_POLYMERASE_A"/>
    <property type="match status" value="1"/>
</dbReference>
<evidence type="ECO:0000256" key="6">
    <source>
        <dbReference type="ARBA" id="ARBA00022695"/>
    </source>
</evidence>
<proteinExistence type="inferred from homology"/>
<dbReference type="Pfam" id="PF01612">
    <property type="entry name" value="DNA_pol_A_exo1"/>
    <property type="match status" value="1"/>
</dbReference>
<dbReference type="GO" id="GO:0006261">
    <property type="term" value="P:DNA-templated DNA replication"/>
    <property type="evidence" value="ECO:0007669"/>
    <property type="project" value="UniProtKB-UniRule"/>
</dbReference>
<dbReference type="HOGENOM" id="CLU_004675_0_0_6"/>
<evidence type="ECO:0000256" key="9">
    <source>
        <dbReference type="ARBA" id="ARBA00022763"/>
    </source>
</evidence>
<dbReference type="EMBL" id="CP003547">
    <property type="protein sequence ID" value="AFP85473.1"/>
    <property type="molecule type" value="Genomic_DNA"/>
</dbReference>
<dbReference type="InterPro" id="IPR001098">
    <property type="entry name" value="DNA-dir_DNA_pol_A_palm_dom"/>
</dbReference>
<dbReference type="SUPFAM" id="SSF53098">
    <property type="entry name" value="Ribonuclease H-like"/>
    <property type="match status" value="1"/>
</dbReference>
<evidence type="ECO:0000256" key="19">
    <source>
        <dbReference type="SAM" id="Coils"/>
    </source>
</evidence>
<evidence type="ECO:0000256" key="16">
    <source>
        <dbReference type="ARBA" id="ARBA00060162"/>
    </source>
</evidence>
<dbReference type="FunFam" id="3.40.50.1010:FF:000001">
    <property type="entry name" value="DNA polymerase I"/>
    <property type="match status" value="1"/>
</dbReference>
<keyword evidence="8" id="KW-0540">Nuclease</keyword>
<accession>J3YSZ2</accession>
<dbReference type="NCBIfam" id="NF004397">
    <property type="entry name" value="PRK05755.1"/>
    <property type="match status" value="1"/>
</dbReference>
<comment type="function">
    <text evidence="16">In addition to polymerase activity, this DNA polymerase exhibits 3'-5' and 5'-3' exonuclease activity. It is able to utilize nicked circular duplex DNA as a template and can unwind the parental DNA strand from its template.</text>
</comment>
<dbReference type="SUPFAM" id="SSF47807">
    <property type="entry name" value="5' to 3' exonuclease, C-terminal subdomain"/>
    <property type="match status" value="1"/>
</dbReference>
<evidence type="ECO:0000259" key="22">
    <source>
        <dbReference type="SMART" id="SM00482"/>
    </source>
</evidence>
<dbReference type="GO" id="GO:0003887">
    <property type="term" value="F:DNA-directed DNA polymerase activity"/>
    <property type="evidence" value="ECO:0007669"/>
    <property type="project" value="UniProtKB-UniRule"/>
</dbReference>
<dbReference type="InterPro" id="IPR012337">
    <property type="entry name" value="RNaseH-like_sf"/>
</dbReference>
<keyword evidence="13 18" id="KW-0238">DNA-binding</keyword>
<dbReference type="InterPro" id="IPR002421">
    <property type="entry name" value="5-3_exonuclease"/>
</dbReference>
<feature type="domain" description="5'-3' exonuclease" evidence="21">
    <location>
        <begin position="6"/>
        <end position="268"/>
    </location>
</feature>
<evidence type="ECO:0000256" key="18">
    <source>
        <dbReference type="RuleBase" id="RU004460"/>
    </source>
</evidence>
<evidence type="ECO:0000256" key="11">
    <source>
        <dbReference type="ARBA" id="ARBA00022839"/>
    </source>
</evidence>
<dbReference type="EC" id="2.7.7.7" evidence="3 17"/>
<dbReference type="InterPro" id="IPR020046">
    <property type="entry name" value="5-3_exonucl_a-hlix_arch_N"/>
</dbReference>
<dbReference type="Pfam" id="PF00476">
    <property type="entry name" value="DNA_pol_A"/>
    <property type="match status" value="1"/>
</dbReference>
<dbReference type="Gene3D" id="1.20.1060.10">
    <property type="entry name" value="Taq DNA Polymerase, Chain T, domain 4"/>
    <property type="match status" value="1"/>
</dbReference>
<dbReference type="PRINTS" id="PR00868">
    <property type="entry name" value="DNAPOLI"/>
</dbReference>
<evidence type="ECO:0000256" key="5">
    <source>
        <dbReference type="ARBA" id="ARBA00022679"/>
    </source>
</evidence>
<dbReference type="SUPFAM" id="SSF56672">
    <property type="entry name" value="DNA/RNA polymerases"/>
    <property type="match status" value="1"/>
</dbReference>
<dbReference type="Pfam" id="PF02739">
    <property type="entry name" value="5_3_exonuc_N"/>
    <property type="match status" value="1"/>
</dbReference>
<dbReference type="KEGG" id="sehc:A35E_00162"/>
<evidence type="ECO:0000259" key="21">
    <source>
        <dbReference type="SMART" id="SM00475"/>
    </source>
</evidence>
<dbReference type="Gene3D" id="3.30.420.10">
    <property type="entry name" value="Ribonuclease H-like superfamily/Ribonuclease H"/>
    <property type="match status" value="1"/>
</dbReference>
<evidence type="ECO:0000256" key="2">
    <source>
        <dbReference type="ARBA" id="ARBA00011541"/>
    </source>
</evidence>
<dbReference type="SMART" id="SM00475">
    <property type="entry name" value="53EXOc"/>
    <property type="match status" value="1"/>
</dbReference>
<evidence type="ECO:0000313" key="23">
    <source>
        <dbReference type="EMBL" id="AFP85473.1"/>
    </source>
</evidence>
<keyword evidence="19" id="KW-0175">Coiled coil</keyword>
<dbReference type="PANTHER" id="PTHR10133">
    <property type="entry name" value="DNA POLYMERASE I"/>
    <property type="match status" value="1"/>
</dbReference>
<dbReference type="InterPro" id="IPR002298">
    <property type="entry name" value="DNA_polymerase_A"/>
</dbReference>
<keyword evidence="11 18" id="KW-0269">Exonuclease</keyword>
<keyword evidence="14 18" id="KW-0234">DNA repair</keyword>
<dbReference type="InterPro" id="IPR019760">
    <property type="entry name" value="DNA-dir_DNA_pol_A_CS"/>
</dbReference>
<feature type="domain" description="3'-5' exonuclease" evidence="20">
    <location>
        <begin position="330"/>
        <end position="518"/>
    </location>
</feature>
<dbReference type="InterPro" id="IPR002562">
    <property type="entry name" value="3'-5'_exonuclease_dom"/>
</dbReference>
<evidence type="ECO:0000256" key="1">
    <source>
        <dbReference type="ARBA" id="ARBA00007705"/>
    </source>
</evidence>
<dbReference type="CDD" id="cd08637">
    <property type="entry name" value="DNA_pol_A_pol_I_C"/>
    <property type="match status" value="1"/>
</dbReference>
<dbReference type="Gene3D" id="3.30.70.370">
    <property type="match status" value="1"/>
</dbReference>
<keyword evidence="10 18" id="KW-0378">Hydrolase</keyword>
<dbReference type="SUPFAM" id="SSF88723">
    <property type="entry name" value="PIN domain-like"/>
    <property type="match status" value="1"/>
</dbReference>
<dbReference type="STRING" id="134287.A35E_00162"/>
<dbReference type="CDD" id="cd09859">
    <property type="entry name" value="PIN_53EXO"/>
    <property type="match status" value="1"/>
</dbReference>
<dbReference type="NCBIfam" id="TIGR00593">
    <property type="entry name" value="pola"/>
    <property type="match status" value="1"/>
</dbReference>
<evidence type="ECO:0000256" key="3">
    <source>
        <dbReference type="ARBA" id="ARBA00012417"/>
    </source>
</evidence>
<keyword evidence="9 18" id="KW-0227">DNA damage</keyword>
<evidence type="ECO:0000256" key="7">
    <source>
        <dbReference type="ARBA" id="ARBA00022705"/>
    </source>
</evidence>
<keyword evidence="6 18" id="KW-0548">Nucleotidyltransferase</keyword>
<evidence type="ECO:0000256" key="12">
    <source>
        <dbReference type="ARBA" id="ARBA00022932"/>
    </source>
</evidence>
<evidence type="ECO:0000256" key="4">
    <source>
        <dbReference type="ARBA" id="ARBA00020311"/>
    </source>
</evidence>
<dbReference type="Gene3D" id="1.10.150.20">
    <property type="entry name" value="5' to 3' exonuclease, C-terminal subdomain"/>
    <property type="match status" value="2"/>
</dbReference>
<dbReference type="RefSeq" id="WP_014888770.1">
    <property type="nucleotide sequence ID" value="NC_018420.1"/>
</dbReference>
<dbReference type="CDD" id="cd09898">
    <property type="entry name" value="H3TH_53EXO"/>
    <property type="match status" value="1"/>
</dbReference>
<dbReference type="GO" id="GO:0006302">
    <property type="term" value="P:double-strand break repair"/>
    <property type="evidence" value="ECO:0007669"/>
    <property type="project" value="TreeGrafter"/>
</dbReference>
<evidence type="ECO:0000256" key="17">
    <source>
        <dbReference type="NCBIfam" id="TIGR00593"/>
    </source>
</evidence>
<dbReference type="InterPro" id="IPR036279">
    <property type="entry name" value="5-3_exonuclease_C_sf"/>
</dbReference>
<dbReference type="SMART" id="SM00474">
    <property type="entry name" value="35EXOc"/>
    <property type="match status" value="1"/>
</dbReference>
<reference evidence="23 24" key="1">
    <citation type="journal article" date="2012" name="Mol. Biol. Evol.">
        <title>Genome reduction and co-evolution between the primary and secondary bacterial symbionts of psyllids.</title>
        <authorList>
            <person name="Sloan D.B."/>
            <person name="Moran N.A."/>
        </authorList>
    </citation>
    <scope>NUCLEOTIDE SEQUENCE [LARGE SCALE GENOMIC DNA]</scope>
    <source>
        <strain evidence="23">Hcub_S</strain>
    </source>
</reference>
<dbReference type="FunFam" id="1.20.1060.10:FF:000001">
    <property type="entry name" value="DNA polymerase I"/>
    <property type="match status" value="1"/>
</dbReference>
<keyword evidence="5 18" id="KW-0808">Transferase</keyword>
<dbReference type="CDD" id="cd06139">
    <property type="entry name" value="DNA_polA_I_Ecoli_like_exo"/>
    <property type="match status" value="1"/>
</dbReference>
<keyword evidence="24" id="KW-1185">Reference proteome</keyword>
<dbReference type="InterPro" id="IPR018320">
    <property type="entry name" value="DNA_polymerase_1"/>
</dbReference>
<dbReference type="SMART" id="SM00279">
    <property type="entry name" value="HhH2"/>
    <property type="match status" value="1"/>
</dbReference>
<comment type="subunit">
    <text evidence="2">Single-chain monomer with multiple functions.</text>
</comment>
<dbReference type="GO" id="GO:0008409">
    <property type="term" value="F:5'-3' exonuclease activity"/>
    <property type="evidence" value="ECO:0007669"/>
    <property type="project" value="UniProtKB-UniRule"/>
</dbReference>
<comment type="similarity">
    <text evidence="1 18">Belongs to the DNA polymerase type-A family.</text>
</comment>
<dbReference type="GO" id="GO:0003677">
    <property type="term" value="F:DNA binding"/>
    <property type="evidence" value="ECO:0007669"/>
    <property type="project" value="UniProtKB-UniRule"/>
</dbReference>
<dbReference type="FunFam" id="1.10.150.20:FF:000002">
    <property type="entry name" value="DNA polymerase I"/>
    <property type="match status" value="1"/>
</dbReference>
<dbReference type="InterPro" id="IPR029060">
    <property type="entry name" value="PIN-like_dom_sf"/>
</dbReference>
<dbReference type="SMART" id="SM00482">
    <property type="entry name" value="POLAc"/>
    <property type="match status" value="1"/>
</dbReference>
<dbReference type="FunFam" id="1.10.150.20:FF:000003">
    <property type="entry name" value="DNA polymerase I"/>
    <property type="match status" value="1"/>
</dbReference>
<sequence>MVKTAKKLIILVDGSFYLYRAYYAFPSLINSKNESTGAIYGVLHMLRSLMIKWQPSQIAVIFDAPNKTFRHQLFKDYKAHRAPMPDDLISQIKPLHDMIKAMGLSLLEINGFEADDIIGTLAIAAERSGLEVLISTGDKDMAQLVSNNISLINTASNVILKPEDIKLKFGVPPQLISDYLALIGDKTDNIPGVPGIGRKTAQILLEKIGGVKILYKKLDIVSDLSFRGAKTIANNLKKYQEVAFISYELATIKTDVPLDFSYTKFEIEEPKIEVLIFLFQRYEFKFWINELKNMKWPFGLRSRMILPSTFINSPCPKFVILTEKLSKSESIIIDNIVILKEWISIIRKNGIFYFNTKTYRNDTFTTNIMGFFFAIQSGEKAYLPIGHNYLNVPKQLDLSVVLSVLKPILEDSTINKIGQNLKFVYKILEQYNIKLTGMNFDTMLESYIIDSAASGGHEIDVLVQRFLQDFFWDSKKNVRKKSNQTICNTTSIEKAMMYGGKNADAILLLHKKLWSRINQIPKVKKVFETIEMPLVPVLSRIENIGVLVDQSILATYSLELSKRLEKLERKAHQLAKESFNLSSNREIQMILYEKQKLPVLKKTSTGSPSTSQEVLTKLITNDPIVKIILEYRRLYKLKSTYADGLQKMIHPSSKRIHTSYHQAITVTGRLSSRKPNLQNIPVRDDEGRHIRNAFIATPGTLFIIADYSQIELRIMAHISRDATLLKAFSVNKDIHSVTASEIFNISIEEVTKNHRRIAKTINFGLIYGMSAFGLSRTLSIIRAEAEKYKILYFNKYPGVREYIERICQEAKLRGYVETLNGRRIYLPNICSSHGMHKKAAERAAINAPIQGTAAEIIKKAMITIDNWLQKELLPIRIIMQVHDELIFEAQHDFVKYALIKIKKIMEDCFELDIPLRVDIGVGKNWNDAHNFH</sequence>
<protein>
    <recommendedName>
        <fullName evidence="4 17">DNA polymerase I</fullName>
        <ecNumber evidence="3 17">2.7.7.7</ecNumber>
    </recommendedName>
</protein>
<evidence type="ECO:0000256" key="14">
    <source>
        <dbReference type="ARBA" id="ARBA00023204"/>
    </source>
</evidence>
<feature type="domain" description="DNA-directed DNA polymerase family A palm" evidence="22">
    <location>
        <begin position="687"/>
        <end position="893"/>
    </location>
</feature>
<dbReference type="OrthoDB" id="9806424at2"/>
<dbReference type="InterPro" id="IPR008918">
    <property type="entry name" value="HhH2"/>
</dbReference>